<dbReference type="GO" id="GO:0006979">
    <property type="term" value="P:response to oxidative stress"/>
    <property type="evidence" value="ECO:0007669"/>
    <property type="project" value="TreeGrafter"/>
</dbReference>
<dbReference type="EMBL" id="LFJN01000007">
    <property type="protein sequence ID" value="KPI42634.1"/>
    <property type="molecule type" value="Genomic_DNA"/>
</dbReference>
<dbReference type="STRING" id="1664694.A0A0N1HCU8"/>
<gene>
    <name evidence="3" type="ORF">AB675_9670</name>
</gene>
<comment type="caution">
    <text evidence="3">The sequence shown here is derived from an EMBL/GenBank/DDBJ whole genome shotgun (WGS) entry which is preliminary data.</text>
</comment>
<comment type="subcellular location">
    <subcellularLocation>
        <location evidence="2">Mitochondrion inner membrane</location>
        <topology evidence="2">Peripheral membrane protein</topology>
        <orientation evidence="2">Matrix side</orientation>
    </subcellularLocation>
</comment>
<name>A0A0N1HCU8_9EURO</name>
<dbReference type="Pfam" id="PF05071">
    <property type="entry name" value="NDUFA12"/>
    <property type="match status" value="1"/>
</dbReference>
<reference evidence="3 4" key="1">
    <citation type="submission" date="2015-06" db="EMBL/GenBank/DDBJ databases">
        <title>Draft genome of the ant-associated black yeast Phialophora attae CBS 131958.</title>
        <authorList>
            <person name="Moreno L.F."/>
            <person name="Stielow B.J."/>
            <person name="de Hoog S."/>
            <person name="Vicente V.A."/>
            <person name="Weiss V.A."/>
            <person name="de Vries M."/>
            <person name="Cruz L.M."/>
            <person name="Souza E.M."/>
        </authorList>
    </citation>
    <scope>NUCLEOTIDE SEQUENCE [LARGE SCALE GENOMIC DNA]</scope>
    <source>
        <strain evidence="3 4">CBS 131958</strain>
    </source>
</reference>
<keyword evidence="2" id="KW-0999">Mitochondrion inner membrane</keyword>
<comment type="function">
    <text evidence="2">Accessory subunit of the mitochondrial membrane respiratory chain NADH dehydrogenase (Complex I), that is believed not to be involved in catalysis. Complex I functions in the transfer of electrons from NADH to the respiratory chain. The immediate electron acceptor for the enzyme is believed to be ubiquinone.</text>
</comment>
<sequence>MSTITRTLRNLRRIGVKQYAMQMLYIGDTRAGTLVGTDRMGNKFYENITEELPLRTRWIEYSNHELDASHIDPGWHAWISYLVDKPPSEDSIMKIGLRPWESPNTRINYTQSRGAYKPYST</sequence>
<dbReference type="VEuPathDB" id="FungiDB:AB675_9670"/>
<keyword evidence="2" id="KW-0496">Mitochondrion</keyword>
<proteinExistence type="inferred from homology"/>
<dbReference type="OrthoDB" id="274641at2759"/>
<dbReference type="PANTHER" id="PTHR12910:SF2">
    <property type="entry name" value="NADH DEHYDROGENASE [UBIQUINONE] 1 ALPHA SUBCOMPLEX SUBUNIT 12"/>
    <property type="match status" value="1"/>
</dbReference>
<accession>A0A0N1HCU8</accession>
<dbReference type="GeneID" id="28742106"/>
<keyword evidence="2" id="KW-0472">Membrane</keyword>
<evidence type="ECO:0000256" key="1">
    <source>
        <dbReference type="ARBA" id="ARBA00007355"/>
    </source>
</evidence>
<dbReference type="AlphaFoldDB" id="A0A0N1HCU8"/>
<keyword evidence="2" id="KW-0813">Transport</keyword>
<protein>
    <recommendedName>
        <fullName evidence="2">NADH dehydrogenase [ubiquinone] 1 alpha subcomplex subunit</fullName>
    </recommendedName>
</protein>
<organism evidence="3 4">
    <name type="scientific">Cyphellophora attinorum</name>
    <dbReference type="NCBI Taxonomy" id="1664694"/>
    <lineage>
        <taxon>Eukaryota</taxon>
        <taxon>Fungi</taxon>
        <taxon>Dikarya</taxon>
        <taxon>Ascomycota</taxon>
        <taxon>Pezizomycotina</taxon>
        <taxon>Eurotiomycetes</taxon>
        <taxon>Chaetothyriomycetidae</taxon>
        <taxon>Chaetothyriales</taxon>
        <taxon>Cyphellophoraceae</taxon>
        <taxon>Cyphellophora</taxon>
    </lineage>
</organism>
<keyword evidence="4" id="KW-1185">Reference proteome</keyword>
<evidence type="ECO:0000313" key="3">
    <source>
        <dbReference type="EMBL" id="KPI42634.1"/>
    </source>
</evidence>
<dbReference type="RefSeq" id="XP_018002597.1">
    <property type="nucleotide sequence ID" value="XM_018150226.1"/>
</dbReference>
<keyword evidence="3" id="KW-0830">Ubiquinone</keyword>
<dbReference type="GO" id="GO:0005743">
    <property type="term" value="C:mitochondrial inner membrane"/>
    <property type="evidence" value="ECO:0007669"/>
    <property type="project" value="UniProtKB-SubCell"/>
</dbReference>
<evidence type="ECO:0000256" key="2">
    <source>
        <dbReference type="RuleBase" id="RU363103"/>
    </source>
</evidence>
<dbReference type="Proteomes" id="UP000038010">
    <property type="component" value="Unassembled WGS sequence"/>
</dbReference>
<evidence type="ECO:0000313" key="4">
    <source>
        <dbReference type="Proteomes" id="UP000038010"/>
    </source>
</evidence>
<comment type="similarity">
    <text evidence="1 2">Belongs to the complex I NDUFA12 subunit family.</text>
</comment>
<keyword evidence="2" id="KW-0249">Electron transport</keyword>
<dbReference type="PANTHER" id="PTHR12910">
    <property type="entry name" value="NADH-UBIQUINONE OXIDOREDUCTASE SUBUNIT B17.2"/>
    <property type="match status" value="1"/>
</dbReference>
<keyword evidence="2" id="KW-0679">Respiratory chain</keyword>
<dbReference type="GO" id="GO:0045271">
    <property type="term" value="C:respiratory chain complex I"/>
    <property type="evidence" value="ECO:0007669"/>
    <property type="project" value="InterPro"/>
</dbReference>
<dbReference type="InterPro" id="IPR007763">
    <property type="entry name" value="NDUFA12"/>
</dbReference>